<evidence type="ECO:0000313" key="1">
    <source>
        <dbReference type="EMBL" id="CAG8692260.1"/>
    </source>
</evidence>
<evidence type="ECO:0000313" key="2">
    <source>
        <dbReference type="Proteomes" id="UP000789525"/>
    </source>
</evidence>
<organism evidence="1 2">
    <name type="scientific">Acaulospora colombiana</name>
    <dbReference type="NCBI Taxonomy" id="27376"/>
    <lineage>
        <taxon>Eukaryota</taxon>
        <taxon>Fungi</taxon>
        <taxon>Fungi incertae sedis</taxon>
        <taxon>Mucoromycota</taxon>
        <taxon>Glomeromycotina</taxon>
        <taxon>Glomeromycetes</taxon>
        <taxon>Diversisporales</taxon>
        <taxon>Acaulosporaceae</taxon>
        <taxon>Acaulospora</taxon>
    </lineage>
</organism>
<name>A0ACA9P4S4_9GLOM</name>
<dbReference type="Proteomes" id="UP000789525">
    <property type="component" value="Unassembled WGS sequence"/>
</dbReference>
<accession>A0ACA9P4S4</accession>
<gene>
    <name evidence="1" type="ORF">ACOLOM_LOCUS9875</name>
</gene>
<keyword evidence="2" id="KW-1185">Reference proteome</keyword>
<proteinExistence type="predicted"/>
<dbReference type="EMBL" id="CAJVPT010029860">
    <property type="protein sequence ID" value="CAG8692260.1"/>
    <property type="molecule type" value="Genomic_DNA"/>
</dbReference>
<reference evidence="1" key="1">
    <citation type="submission" date="2021-06" db="EMBL/GenBank/DDBJ databases">
        <authorList>
            <person name="Kallberg Y."/>
            <person name="Tangrot J."/>
            <person name="Rosling A."/>
        </authorList>
    </citation>
    <scope>NUCLEOTIDE SEQUENCE</scope>
    <source>
        <strain evidence="1">CL356</strain>
    </source>
</reference>
<protein>
    <submittedName>
        <fullName evidence="1">17007_t:CDS:1</fullName>
    </submittedName>
</protein>
<feature type="non-terminal residue" evidence="1">
    <location>
        <position position="1"/>
    </location>
</feature>
<sequence>RSEPTTEKRPTSFGSYDNEDPFADRPPIKSPTLDSFGPSQRGTGAGVKT</sequence>
<comment type="caution">
    <text evidence="1">The sequence shown here is derived from an EMBL/GenBank/DDBJ whole genome shotgun (WGS) entry which is preliminary data.</text>
</comment>